<keyword evidence="1" id="KW-1133">Transmembrane helix</keyword>
<dbReference type="InterPro" id="IPR022266">
    <property type="entry name" value="DtrJ-like"/>
</dbReference>
<dbReference type="EMBL" id="WNKX01000022">
    <property type="protein sequence ID" value="MTW13407.1"/>
    <property type="molecule type" value="Genomic_DNA"/>
</dbReference>
<feature type="transmembrane region" description="Helical" evidence="1">
    <location>
        <begin position="112"/>
        <end position="133"/>
    </location>
</feature>
<dbReference type="Proteomes" id="UP000472320">
    <property type="component" value="Unassembled WGS sequence"/>
</dbReference>
<organism evidence="2 3">
    <name type="scientific">Massilia eburnea</name>
    <dbReference type="NCBI Taxonomy" id="1776165"/>
    <lineage>
        <taxon>Bacteria</taxon>
        <taxon>Pseudomonadati</taxon>
        <taxon>Pseudomonadota</taxon>
        <taxon>Betaproteobacteria</taxon>
        <taxon>Burkholderiales</taxon>
        <taxon>Oxalobacteraceae</taxon>
        <taxon>Telluria group</taxon>
        <taxon>Massilia</taxon>
    </lineage>
</organism>
<protein>
    <submittedName>
        <fullName evidence="2">DUF4400 domain-containing protein</fullName>
    </submittedName>
</protein>
<proteinExistence type="predicted"/>
<dbReference type="RefSeq" id="WP_155456331.1">
    <property type="nucleotide sequence ID" value="NZ_WNKX01000022.1"/>
</dbReference>
<keyword evidence="1" id="KW-0812">Transmembrane</keyword>
<dbReference type="Pfam" id="PF14348">
    <property type="entry name" value="DtrJ-like"/>
    <property type="match status" value="1"/>
</dbReference>
<keyword evidence="1" id="KW-0472">Membrane</keyword>
<comment type="caution">
    <text evidence="2">The sequence shown here is derived from an EMBL/GenBank/DDBJ whole genome shotgun (WGS) entry which is preliminary data.</text>
</comment>
<reference evidence="2 3" key="1">
    <citation type="submission" date="2019-11" db="EMBL/GenBank/DDBJ databases">
        <title>Type strains purchased from KCTC, JCM and DSMZ.</title>
        <authorList>
            <person name="Lu H."/>
        </authorList>
    </citation>
    <scope>NUCLEOTIDE SEQUENCE [LARGE SCALE GENOMIC DNA]</scope>
    <source>
        <strain evidence="2 3">JCM 31587</strain>
    </source>
</reference>
<name>A0A6L6QNF9_9BURK</name>
<feature type="transmembrane region" description="Helical" evidence="1">
    <location>
        <begin position="182"/>
        <end position="201"/>
    </location>
</feature>
<sequence length="205" mass="21839">MIRIVTICSLVSLLMLVLYLPAAKPAGVFISQVRIEHALLSEFWGQDHAMAMLAKMLDLQPDSTPSPPLIPIAQGPAGKNAKVLPEVAAVGNRLLNNEYFRSLNALLIQATYRAAVVLYLLPGLLPFLVAAVVDGVVRRSVKGKDFSGHNPEVFAACVSGAIVACCCLVIACVLPIQLPVALMPALLFCCGALANIGLANYHKRL</sequence>
<evidence type="ECO:0000256" key="1">
    <source>
        <dbReference type="SAM" id="Phobius"/>
    </source>
</evidence>
<feature type="transmembrane region" description="Helical" evidence="1">
    <location>
        <begin position="153"/>
        <end position="176"/>
    </location>
</feature>
<evidence type="ECO:0000313" key="3">
    <source>
        <dbReference type="Proteomes" id="UP000472320"/>
    </source>
</evidence>
<evidence type="ECO:0000313" key="2">
    <source>
        <dbReference type="EMBL" id="MTW13407.1"/>
    </source>
</evidence>
<dbReference type="AlphaFoldDB" id="A0A6L6QNF9"/>
<keyword evidence="3" id="KW-1185">Reference proteome</keyword>
<gene>
    <name evidence="2" type="ORF">GM658_22625</name>
</gene>
<dbReference type="OrthoDB" id="9180277at2"/>
<accession>A0A6L6QNF9</accession>